<keyword evidence="9" id="KW-0833">Ubl conjugation pathway</keyword>
<evidence type="ECO:0000313" key="18">
    <source>
        <dbReference type="EMBL" id="CDP09385.1"/>
    </source>
</evidence>
<reference evidence="19" key="1">
    <citation type="journal article" date="2014" name="Science">
        <title>The coffee genome provides insight into the convergent evolution of caffeine biosynthesis.</title>
        <authorList>
            <person name="Denoeud F."/>
            <person name="Carretero-Paulet L."/>
            <person name="Dereeper A."/>
            <person name="Droc G."/>
            <person name="Guyot R."/>
            <person name="Pietrella M."/>
            <person name="Zheng C."/>
            <person name="Alberti A."/>
            <person name="Anthony F."/>
            <person name="Aprea G."/>
            <person name="Aury J.M."/>
            <person name="Bento P."/>
            <person name="Bernard M."/>
            <person name="Bocs S."/>
            <person name="Campa C."/>
            <person name="Cenci A."/>
            <person name="Combes M.C."/>
            <person name="Crouzillat D."/>
            <person name="Da Silva C."/>
            <person name="Daddiego L."/>
            <person name="De Bellis F."/>
            <person name="Dussert S."/>
            <person name="Garsmeur O."/>
            <person name="Gayraud T."/>
            <person name="Guignon V."/>
            <person name="Jahn K."/>
            <person name="Jamilloux V."/>
            <person name="Joet T."/>
            <person name="Labadie K."/>
            <person name="Lan T."/>
            <person name="Leclercq J."/>
            <person name="Lepelley M."/>
            <person name="Leroy T."/>
            <person name="Li L.T."/>
            <person name="Librado P."/>
            <person name="Lopez L."/>
            <person name="Munoz A."/>
            <person name="Noel B."/>
            <person name="Pallavicini A."/>
            <person name="Perrotta G."/>
            <person name="Poncet V."/>
            <person name="Pot D."/>
            <person name="Priyono X."/>
            <person name="Rigoreau M."/>
            <person name="Rouard M."/>
            <person name="Rozas J."/>
            <person name="Tranchant-Dubreuil C."/>
            <person name="VanBuren R."/>
            <person name="Zhang Q."/>
            <person name="Andrade A.C."/>
            <person name="Argout X."/>
            <person name="Bertrand B."/>
            <person name="de Kochko A."/>
            <person name="Graziosi G."/>
            <person name="Henry R.J."/>
            <person name="Jayarama X."/>
            <person name="Ming R."/>
            <person name="Nagai C."/>
            <person name="Rounsley S."/>
            <person name="Sankoff D."/>
            <person name="Giuliano G."/>
            <person name="Albert V.A."/>
            <person name="Wincker P."/>
            <person name="Lashermes P."/>
        </authorList>
    </citation>
    <scope>NUCLEOTIDE SEQUENCE [LARGE SCALE GENOMIC DNA]</scope>
    <source>
        <strain evidence="19">cv. DH200-94</strain>
    </source>
</reference>
<dbReference type="OrthoDB" id="8062037at2759"/>
<dbReference type="GO" id="GO:0016567">
    <property type="term" value="P:protein ubiquitination"/>
    <property type="evidence" value="ECO:0007669"/>
    <property type="project" value="TreeGrafter"/>
</dbReference>
<feature type="compositionally biased region" description="Low complexity" evidence="15">
    <location>
        <begin position="14"/>
        <end position="25"/>
    </location>
</feature>
<dbReference type="PANTHER" id="PTHR45768">
    <property type="entry name" value="E3 UBIQUITIN-PROTEIN LIGASE RNF13-LIKE"/>
    <property type="match status" value="1"/>
</dbReference>
<feature type="transmembrane region" description="Helical" evidence="16">
    <location>
        <begin position="53"/>
        <end position="76"/>
    </location>
</feature>
<evidence type="ECO:0000256" key="4">
    <source>
        <dbReference type="ARBA" id="ARBA00012483"/>
    </source>
</evidence>
<organism evidence="18 19">
    <name type="scientific">Coffea canephora</name>
    <name type="common">Robusta coffee</name>
    <dbReference type="NCBI Taxonomy" id="49390"/>
    <lineage>
        <taxon>Eukaryota</taxon>
        <taxon>Viridiplantae</taxon>
        <taxon>Streptophyta</taxon>
        <taxon>Embryophyta</taxon>
        <taxon>Tracheophyta</taxon>
        <taxon>Spermatophyta</taxon>
        <taxon>Magnoliopsida</taxon>
        <taxon>eudicotyledons</taxon>
        <taxon>Gunneridae</taxon>
        <taxon>Pentapetalae</taxon>
        <taxon>asterids</taxon>
        <taxon>lamiids</taxon>
        <taxon>Gentianales</taxon>
        <taxon>Rubiaceae</taxon>
        <taxon>Ixoroideae</taxon>
        <taxon>Gardenieae complex</taxon>
        <taxon>Bertiereae - Coffeeae clade</taxon>
        <taxon>Coffeeae</taxon>
        <taxon>Coffea</taxon>
    </lineage>
</organism>
<evidence type="ECO:0000256" key="1">
    <source>
        <dbReference type="ARBA" id="ARBA00000900"/>
    </source>
</evidence>
<dbReference type="PANTHER" id="PTHR45768:SF16">
    <property type="entry name" value="E3 UBIQUITIN-PROTEIN LIGASE ATL4"/>
    <property type="match status" value="1"/>
</dbReference>
<evidence type="ECO:0000259" key="17">
    <source>
        <dbReference type="PROSITE" id="PS50089"/>
    </source>
</evidence>
<comment type="similarity">
    <text evidence="13">Belongs to the RING-type zinc finger family. ATL subfamily.</text>
</comment>
<dbReference type="EC" id="2.3.2.27" evidence="4"/>
<dbReference type="GO" id="GO:0061630">
    <property type="term" value="F:ubiquitin protein ligase activity"/>
    <property type="evidence" value="ECO:0007669"/>
    <property type="project" value="UniProtKB-EC"/>
</dbReference>
<evidence type="ECO:0000256" key="15">
    <source>
        <dbReference type="SAM" id="MobiDB-lite"/>
    </source>
</evidence>
<keyword evidence="7" id="KW-0479">Metal-binding</keyword>
<evidence type="ECO:0000256" key="7">
    <source>
        <dbReference type="ARBA" id="ARBA00022723"/>
    </source>
</evidence>
<dbReference type="FunFam" id="3.30.40.10:FF:000187">
    <property type="entry name" value="E3 ubiquitin-protein ligase ATL6"/>
    <property type="match status" value="1"/>
</dbReference>
<keyword evidence="12 16" id="KW-0472">Membrane</keyword>
<keyword evidence="10" id="KW-0862">Zinc</keyword>
<dbReference type="PROSITE" id="PS50089">
    <property type="entry name" value="ZF_RING_2"/>
    <property type="match status" value="1"/>
</dbReference>
<feature type="region of interest" description="Disordered" evidence="15">
    <location>
        <begin position="1"/>
        <end position="25"/>
    </location>
</feature>
<evidence type="ECO:0000256" key="3">
    <source>
        <dbReference type="ARBA" id="ARBA00004906"/>
    </source>
</evidence>
<dbReference type="InParanoid" id="A0A068ULH1"/>
<dbReference type="EMBL" id="HG739122">
    <property type="protein sequence ID" value="CDP09385.1"/>
    <property type="molecule type" value="Genomic_DNA"/>
</dbReference>
<dbReference type="Gene3D" id="3.30.40.10">
    <property type="entry name" value="Zinc/RING finger domain, C3HC4 (zinc finger)"/>
    <property type="match status" value="1"/>
</dbReference>
<evidence type="ECO:0000256" key="14">
    <source>
        <dbReference type="PROSITE-ProRule" id="PRU00175"/>
    </source>
</evidence>
<dbReference type="OMA" id="TWLQSNQ"/>
<keyword evidence="19" id="KW-1185">Reference proteome</keyword>
<dbReference type="GO" id="GO:0016020">
    <property type="term" value="C:membrane"/>
    <property type="evidence" value="ECO:0007669"/>
    <property type="project" value="UniProtKB-SubCell"/>
</dbReference>
<dbReference type="PhylomeDB" id="A0A068ULH1"/>
<evidence type="ECO:0000313" key="19">
    <source>
        <dbReference type="Proteomes" id="UP000295252"/>
    </source>
</evidence>
<dbReference type="Proteomes" id="UP000295252">
    <property type="component" value="Chromosome IV"/>
</dbReference>
<dbReference type="GO" id="GO:0008270">
    <property type="term" value="F:zinc ion binding"/>
    <property type="evidence" value="ECO:0007669"/>
    <property type="project" value="UniProtKB-KW"/>
</dbReference>
<dbReference type="SUPFAM" id="SSF57850">
    <property type="entry name" value="RING/U-box"/>
    <property type="match status" value="1"/>
</dbReference>
<dbReference type="Pfam" id="PF13639">
    <property type="entry name" value="zf-RING_2"/>
    <property type="match status" value="1"/>
</dbReference>
<evidence type="ECO:0000256" key="10">
    <source>
        <dbReference type="ARBA" id="ARBA00022833"/>
    </source>
</evidence>
<keyword evidence="11 16" id="KW-1133">Transmembrane helix</keyword>
<comment type="subcellular location">
    <subcellularLocation>
        <location evidence="2">Membrane</location>
        <topology evidence="2">Single-pass membrane protein</topology>
    </subcellularLocation>
</comment>
<keyword evidence="5" id="KW-0808">Transferase</keyword>
<name>A0A068ULH1_COFCA</name>
<gene>
    <name evidence="18" type="ORF">GSCOC_T00028731001</name>
</gene>
<evidence type="ECO:0000256" key="6">
    <source>
        <dbReference type="ARBA" id="ARBA00022692"/>
    </source>
</evidence>
<dbReference type="SMART" id="SM00184">
    <property type="entry name" value="RING"/>
    <property type="match status" value="1"/>
</dbReference>
<dbReference type="Gramene" id="CDP09385">
    <property type="protein sequence ID" value="CDP09385"/>
    <property type="gene ID" value="GSCOC_T00028731001"/>
</dbReference>
<dbReference type="FunCoup" id="A0A068ULH1">
    <property type="interactions" value="1"/>
</dbReference>
<evidence type="ECO:0000256" key="11">
    <source>
        <dbReference type="ARBA" id="ARBA00022989"/>
    </source>
</evidence>
<evidence type="ECO:0000256" key="2">
    <source>
        <dbReference type="ARBA" id="ARBA00004167"/>
    </source>
</evidence>
<evidence type="ECO:0000256" key="9">
    <source>
        <dbReference type="ARBA" id="ARBA00022786"/>
    </source>
</evidence>
<comment type="catalytic activity">
    <reaction evidence="1">
        <text>S-ubiquitinyl-[E2 ubiquitin-conjugating enzyme]-L-cysteine + [acceptor protein]-L-lysine = [E2 ubiquitin-conjugating enzyme]-L-cysteine + N(6)-ubiquitinyl-[acceptor protein]-L-lysine.</text>
        <dbReference type="EC" id="2.3.2.27"/>
    </reaction>
</comment>
<keyword evidence="6 16" id="KW-0812">Transmembrane</keyword>
<evidence type="ECO:0000256" key="12">
    <source>
        <dbReference type="ARBA" id="ARBA00023136"/>
    </source>
</evidence>
<keyword evidence="8 14" id="KW-0863">Zinc-finger</keyword>
<dbReference type="AlphaFoldDB" id="A0A068ULH1"/>
<accession>A0A068ULH1</accession>
<evidence type="ECO:0000256" key="8">
    <source>
        <dbReference type="ARBA" id="ARBA00022771"/>
    </source>
</evidence>
<dbReference type="InterPro" id="IPR001841">
    <property type="entry name" value="Znf_RING"/>
</dbReference>
<dbReference type="CDD" id="cd16461">
    <property type="entry name" value="RING-H2_EL5-like"/>
    <property type="match status" value="1"/>
</dbReference>
<protein>
    <recommendedName>
        <fullName evidence="4">RING-type E3 ubiquitin transferase</fullName>
        <ecNumber evidence="4">2.3.2.27</ecNumber>
    </recommendedName>
</protein>
<feature type="compositionally biased region" description="Pro residues" evidence="15">
    <location>
        <begin position="1"/>
        <end position="13"/>
    </location>
</feature>
<evidence type="ECO:0000256" key="16">
    <source>
        <dbReference type="SAM" id="Phobius"/>
    </source>
</evidence>
<evidence type="ECO:0000256" key="13">
    <source>
        <dbReference type="ARBA" id="ARBA00024209"/>
    </source>
</evidence>
<comment type="pathway">
    <text evidence="3">Protein modification; protein ubiquitination.</text>
</comment>
<dbReference type="InterPro" id="IPR013083">
    <property type="entry name" value="Znf_RING/FYVE/PHD"/>
</dbReference>
<evidence type="ECO:0000256" key="5">
    <source>
        <dbReference type="ARBA" id="ARBA00022679"/>
    </source>
</evidence>
<feature type="domain" description="RING-type" evidence="17">
    <location>
        <begin position="143"/>
        <end position="185"/>
    </location>
</feature>
<proteinExistence type="inferred from homology"/>
<sequence>MSFLYPPPPPPPITTASPGGSSSTTIVIPHPQYDSSIHPDVMNDTSPSPSPSASIIIVIIVIASAIIVSASIYLLLRFLSRRCHRTFRTFSSTSVADDVVLQNRRISVSGCVDDRRVADSSLFDSLPLFTFGSVTGKLAAGDCAVCLSKFEPQDQLRLLPLCCHAFHAHCIDTWLASNLTCPLCRIAVNASDADVLSKIIASSEGTQRNNDMNSNGNNNVNRSGSFRVEIGSISSRRGTSDTSGDGRRSYSIGSFDYIVDDGCEVPVDSTHHRGVSDCTSTDKESFGIPVTGPPGESLAAEVAGGRSWLRDYVDRLSSFSFSSRTMSFRSSGRYMFGSSRRNDVVVPVADLEANPNPIGEEIGEYFRWLSGV</sequence>